<sequence length="279" mass="28788">MLAMTSAPPIGPSRVEEYALNHPVVSINTFGRQLVLLTRTLRALVRSVIRRDFSASEFIRQCAFMASAVAIPTVLVAIPIGVIVSIQVGTIANQVGANAFTGAANGLGIVRQGAPLVTAMLIAGAVGSAVCADLGTRTVREEIDALKVLGLSPVDRLVVPRFIAALVVSGLLCGFVCFVGFLTGYIFNVYVQNGTAGSYLASFAAFTSVSDLVLALIKAVTYGAIVAIVACDKGLNTRGGPAGVANSVNSAVVSSVILLFGVNVLFTQLAQVLIPAQPL</sequence>
<evidence type="ECO:0000256" key="1">
    <source>
        <dbReference type="SAM" id="Phobius"/>
    </source>
</evidence>
<keyword evidence="3" id="KW-1185">Reference proteome</keyword>
<dbReference type="Proteomes" id="UP000035034">
    <property type="component" value="Unassembled WGS sequence"/>
</dbReference>
<dbReference type="PANTHER" id="PTHR30188:SF4">
    <property type="entry name" value="PROTEIN TRIGALACTOSYLDIACYLGLYCEROL 1, CHLOROPLASTIC"/>
    <property type="match status" value="1"/>
</dbReference>
<keyword evidence="1" id="KW-1133">Transmembrane helix</keyword>
<keyword evidence="1" id="KW-0812">Transmembrane</keyword>
<organism evidence="2 3">
    <name type="scientific">Gordonia effusa NBRC 100432</name>
    <dbReference type="NCBI Taxonomy" id="1077974"/>
    <lineage>
        <taxon>Bacteria</taxon>
        <taxon>Bacillati</taxon>
        <taxon>Actinomycetota</taxon>
        <taxon>Actinomycetes</taxon>
        <taxon>Mycobacteriales</taxon>
        <taxon>Gordoniaceae</taxon>
        <taxon>Gordonia</taxon>
    </lineage>
</organism>
<dbReference type="InterPro" id="IPR030802">
    <property type="entry name" value="Permease_MalE"/>
</dbReference>
<dbReference type="GO" id="GO:0043190">
    <property type="term" value="C:ATP-binding cassette (ABC) transporter complex"/>
    <property type="evidence" value="ECO:0007669"/>
    <property type="project" value="InterPro"/>
</dbReference>
<dbReference type="eggNOG" id="COG0767">
    <property type="taxonomic scope" value="Bacteria"/>
</dbReference>
<dbReference type="STRING" id="1077974.GOEFS_120_00190"/>
<feature type="transmembrane region" description="Helical" evidence="1">
    <location>
        <begin position="199"/>
        <end position="230"/>
    </location>
</feature>
<feature type="transmembrane region" description="Helical" evidence="1">
    <location>
        <begin position="250"/>
        <end position="274"/>
    </location>
</feature>
<dbReference type="GO" id="GO:0005548">
    <property type="term" value="F:phospholipid transporter activity"/>
    <property type="evidence" value="ECO:0007669"/>
    <property type="project" value="TreeGrafter"/>
</dbReference>
<protein>
    <submittedName>
        <fullName evidence="2">YrbE family protein</fullName>
    </submittedName>
</protein>
<feature type="transmembrane region" description="Helical" evidence="1">
    <location>
        <begin position="162"/>
        <end position="187"/>
    </location>
</feature>
<dbReference type="PANTHER" id="PTHR30188">
    <property type="entry name" value="ABC TRANSPORTER PERMEASE PROTEIN-RELATED"/>
    <property type="match status" value="1"/>
</dbReference>
<name>H0R658_9ACTN</name>
<gene>
    <name evidence="2" type="primary">yrbEA</name>
    <name evidence="2" type="ORF">GOEFS_120_00190</name>
</gene>
<evidence type="ECO:0000313" key="2">
    <source>
        <dbReference type="EMBL" id="GAB20559.1"/>
    </source>
</evidence>
<comment type="caution">
    <text evidence="2">The sequence shown here is derived from an EMBL/GenBank/DDBJ whole genome shotgun (WGS) entry which is preliminary data.</text>
</comment>
<accession>H0R658</accession>
<proteinExistence type="predicted"/>
<keyword evidence="1" id="KW-0472">Membrane</keyword>
<dbReference type="EMBL" id="BAEH01000120">
    <property type="protein sequence ID" value="GAB20559.1"/>
    <property type="molecule type" value="Genomic_DNA"/>
</dbReference>
<feature type="transmembrane region" description="Helical" evidence="1">
    <location>
        <begin position="62"/>
        <end position="86"/>
    </location>
</feature>
<dbReference type="AlphaFoldDB" id="H0R658"/>
<dbReference type="Pfam" id="PF02405">
    <property type="entry name" value="MlaE"/>
    <property type="match status" value="1"/>
</dbReference>
<reference evidence="2 3" key="1">
    <citation type="submission" date="2011-12" db="EMBL/GenBank/DDBJ databases">
        <title>Whole genome shotgun sequence of Gordonia effusa NBRC 100432.</title>
        <authorList>
            <person name="Yoshida I."/>
            <person name="Takarada H."/>
            <person name="Hosoyama A."/>
            <person name="Tsuchikane K."/>
            <person name="Katsumata H."/>
            <person name="Yamazaki S."/>
            <person name="Fujita N."/>
        </authorList>
    </citation>
    <scope>NUCLEOTIDE SEQUENCE [LARGE SCALE GENOMIC DNA]</scope>
    <source>
        <strain evidence="2 3">NBRC 100432</strain>
    </source>
</reference>
<evidence type="ECO:0000313" key="3">
    <source>
        <dbReference type="Proteomes" id="UP000035034"/>
    </source>
</evidence>